<keyword evidence="1" id="KW-0812">Transmembrane</keyword>
<keyword evidence="1" id="KW-1133">Transmembrane helix</keyword>
<comment type="caution">
    <text evidence="2">The sequence shown here is derived from an EMBL/GenBank/DDBJ whole genome shotgun (WGS) entry which is preliminary data.</text>
</comment>
<keyword evidence="1" id="KW-0472">Membrane</keyword>
<dbReference type="EMBL" id="JAQLKE010000051">
    <property type="protein sequence ID" value="MDB7085734.1"/>
    <property type="molecule type" value="Genomic_DNA"/>
</dbReference>
<dbReference type="AlphaFoldDB" id="A0AB35IQR2"/>
<dbReference type="Proteomes" id="UP001211987">
    <property type="component" value="Unassembled WGS sequence"/>
</dbReference>
<dbReference type="RefSeq" id="WP_009300883.1">
    <property type="nucleotide sequence ID" value="NZ_BAABXX010000002.1"/>
</dbReference>
<sequence>MEIGLEEYLELIVSLIAGSCALLFFLGFLTNSNLGYSLQNIIDFFISTVTMIGA</sequence>
<gene>
    <name evidence="2" type="ORF">PM738_18175</name>
</gene>
<name>A0AB35IQR2_9FIRM</name>
<evidence type="ECO:0000313" key="3">
    <source>
        <dbReference type="Proteomes" id="UP001211987"/>
    </source>
</evidence>
<reference evidence="2" key="1">
    <citation type="submission" date="2023-01" db="EMBL/GenBank/DDBJ databases">
        <title>Human gut microbiome strain richness.</title>
        <authorList>
            <person name="Chen-Liaw A."/>
        </authorList>
    </citation>
    <scope>NUCLEOTIDE SEQUENCE</scope>
    <source>
        <strain evidence="2">1001217st2_G6_1001217B_191108</strain>
    </source>
</reference>
<evidence type="ECO:0000256" key="1">
    <source>
        <dbReference type="SAM" id="Phobius"/>
    </source>
</evidence>
<organism evidence="2 3">
    <name type="scientific">Thomasclavelia ramosa</name>
    <dbReference type="NCBI Taxonomy" id="1547"/>
    <lineage>
        <taxon>Bacteria</taxon>
        <taxon>Bacillati</taxon>
        <taxon>Bacillota</taxon>
        <taxon>Erysipelotrichia</taxon>
        <taxon>Erysipelotrichales</taxon>
        <taxon>Coprobacillaceae</taxon>
        <taxon>Thomasclavelia</taxon>
    </lineage>
</organism>
<protein>
    <submittedName>
        <fullName evidence="2">Uncharacterized protein</fullName>
    </submittedName>
</protein>
<feature type="transmembrane region" description="Helical" evidence="1">
    <location>
        <begin position="12"/>
        <end position="29"/>
    </location>
</feature>
<evidence type="ECO:0000313" key="2">
    <source>
        <dbReference type="EMBL" id="MDB7085734.1"/>
    </source>
</evidence>
<proteinExistence type="predicted"/>
<accession>A0AB35IQR2</accession>